<gene>
    <name evidence="3" type="ORF">GCM10008967_26210</name>
</gene>
<evidence type="ECO:0000313" key="4">
    <source>
        <dbReference type="Proteomes" id="UP001500782"/>
    </source>
</evidence>
<keyword evidence="2" id="KW-0732">Signal</keyword>
<dbReference type="Proteomes" id="UP001500782">
    <property type="component" value="Unassembled WGS sequence"/>
</dbReference>
<dbReference type="Pfam" id="PF09580">
    <property type="entry name" value="Spore_YhcN_YlaJ"/>
    <property type="match status" value="1"/>
</dbReference>
<feature type="signal peptide" evidence="2">
    <location>
        <begin position="1"/>
        <end position="23"/>
    </location>
</feature>
<dbReference type="EMBL" id="BAAADJ010000023">
    <property type="protein sequence ID" value="GAA0334189.1"/>
    <property type="molecule type" value="Genomic_DNA"/>
</dbReference>
<reference evidence="3 4" key="1">
    <citation type="journal article" date="2019" name="Int. J. Syst. Evol. Microbiol.">
        <title>The Global Catalogue of Microorganisms (GCM) 10K type strain sequencing project: providing services to taxonomists for standard genome sequencing and annotation.</title>
        <authorList>
            <consortium name="The Broad Institute Genomics Platform"/>
            <consortium name="The Broad Institute Genome Sequencing Center for Infectious Disease"/>
            <person name="Wu L."/>
            <person name="Ma J."/>
        </authorList>
    </citation>
    <scope>NUCLEOTIDE SEQUENCE [LARGE SCALE GENOMIC DNA]</scope>
    <source>
        <strain evidence="3 4">JCM 9731</strain>
    </source>
</reference>
<proteinExistence type="predicted"/>
<dbReference type="PROSITE" id="PS51257">
    <property type="entry name" value="PROKAR_LIPOPROTEIN"/>
    <property type="match status" value="1"/>
</dbReference>
<evidence type="ECO:0000256" key="2">
    <source>
        <dbReference type="SAM" id="SignalP"/>
    </source>
</evidence>
<dbReference type="RefSeq" id="WP_343799751.1">
    <property type="nucleotide sequence ID" value="NZ_BAAADJ010000023.1"/>
</dbReference>
<name>A0ABN0WE79_9BACI</name>
<organism evidence="3 4">
    <name type="scientific">Bacillus carboniphilus</name>
    <dbReference type="NCBI Taxonomy" id="86663"/>
    <lineage>
        <taxon>Bacteria</taxon>
        <taxon>Bacillati</taxon>
        <taxon>Bacillota</taxon>
        <taxon>Bacilli</taxon>
        <taxon>Bacillales</taxon>
        <taxon>Bacillaceae</taxon>
        <taxon>Bacillus</taxon>
    </lineage>
</organism>
<evidence type="ECO:0000313" key="3">
    <source>
        <dbReference type="EMBL" id="GAA0334189.1"/>
    </source>
</evidence>
<evidence type="ECO:0008006" key="5">
    <source>
        <dbReference type="Google" id="ProtNLM"/>
    </source>
</evidence>
<comment type="caution">
    <text evidence="3">The sequence shown here is derived from an EMBL/GenBank/DDBJ whole genome shotgun (WGS) entry which is preliminary data.</text>
</comment>
<dbReference type="InterPro" id="IPR019076">
    <property type="entry name" value="Spore_lipoprot_YhcN/YlaJ-like"/>
</dbReference>
<feature type="region of interest" description="Disordered" evidence="1">
    <location>
        <begin position="24"/>
        <end position="65"/>
    </location>
</feature>
<evidence type="ECO:0000256" key="1">
    <source>
        <dbReference type="SAM" id="MobiDB-lite"/>
    </source>
</evidence>
<protein>
    <recommendedName>
        <fullName evidence="5">Sporulation protein</fullName>
    </recommendedName>
</protein>
<keyword evidence="4" id="KW-1185">Reference proteome</keyword>
<feature type="compositionally biased region" description="Polar residues" evidence="1">
    <location>
        <begin position="40"/>
        <end position="61"/>
    </location>
</feature>
<feature type="chain" id="PRO_5047080822" description="Sporulation protein" evidence="2">
    <location>
        <begin position="24"/>
        <end position="210"/>
    </location>
</feature>
<sequence>MNRKLWCIPLACLLVTGLTACNADDNAQNQKDTRNPISIGFSTNEKTNNENNHLGKTSNRKTAGYKNHGYSDFNYHHHADNAKWMSQRSFYEEQHGDLVNEITSEVMRVKGVKDARTIVTEEHIIVGVNLELAQDQKEDIKETVHTIREKVLPYQDGREVKVVSDRESFYRIEDLDNRLRTIDDTDQMNQEVERLLRTVAAPFNEQEIAN</sequence>
<accession>A0ABN0WE79</accession>